<feature type="transmembrane region" description="Helical" evidence="7">
    <location>
        <begin position="126"/>
        <end position="145"/>
    </location>
</feature>
<dbReference type="EMBL" id="NXLR01000004">
    <property type="protein sequence ID" value="RDU60337.1"/>
    <property type="molecule type" value="Genomic_DNA"/>
</dbReference>
<evidence type="ECO:0000256" key="5">
    <source>
        <dbReference type="ARBA" id="ARBA00022989"/>
    </source>
</evidence>
<dbReference type="Pfam" id="PF00528">
    <property type="entry name" value="BPD_transp_1"/>
    <property type="match status" value="1"/>
</dbReference>
<feature type="transmembrane region" description="Helical" evidence="7">
    <location>
        <begin position="223"/>
        <end position="243"/>
    </location>
</feature>
<feature type="transmembrane region" description="Helical" evidence="7">
    <location>
        <begin position="166"/>
        <end position="183"/>
    </location>
</feature>
<keyword evidence="5 7" id="KW-1133">Transmembrane helix</keyword>
<evidence type="ECO:0000256" key="7">
    <source>
        <dbReference type="RuleBase" id="RU363032"/>
    </source>
</evidence>
<dbReference type="PANTHER" id="PTHR30151">
    <property type="entry name" value="ALKANE SULFONATE ABC TRANSPORTER-RELATED, MEMBRANE SUBUNIT"/>
    <property type="match status" value="1"/>
</dbReference>
<name>A0A3D8I5E3_9HELI</name>
<protein>
    <submittedName>
        <fullName evidence="9">ABC transporter permease</fullName>
    </submittedName>
</protein>
<dbReference type="SUPFAM" id="SSF161098">
    <property type="entry name" value="MetI-like"/>
    <property type="match status" value="1"/>
</dbReference>
<feature type="transmembrane region" description="Helical" evidence="7">
    <location>
        <begin position="67"/>
        <end position="89"/>
    </location>
</feature>
<keyword evidence="2 7" id="KW-0813">Transport</keyword>
<keyword evidence="6 7" id="KW-0472">Membrane</keyword>
<feature type="transmembrane region" description="Helical" evidence="7">
    <location>
        <begin position="101"/>
        <end position="120"/>
    </location>
</feature>
<dbReference type="InterPro" id="IPR035906">
    <property type="entry name" value="MetI-like_sf"/>
</dbReference>
<organism evidence="9 10">
    <name type="scientific">Helicobacter marmotae</name>
    <dbReference type="NCBI Taxonomy" id="152490"/>
    <lineage>
        <taxon>Bacteria</taxon>
        <taxon>Pseudomonadati</taxon>
        <taxon>Campylobacterota</taxon>
        <taxon>Epsilonproteobacteria</taxon>
        <taxon>Campylobacterales</taxon>
        <taxon>Helicobacteraceae</taxon>
        <taxon>Helicobacter</taxon>
    </lineage>
</organism>
<evidence type="ECO:0000313" key="10">
    <source>
        <dbReference type="Proteomes" id="UP000256599"/>
    </source>
</evidence>
<dbReference type="GO" id="GO:0005886">
    <property type="term" value="C:plasma membrane"/>
    <property type="evidence" value="ECO:0007669"/>
    <property type="project" value="UniProtKB-SubCell"/>
</dbReference>
<dbReference type="PANTHER" id="PTHR30151:SF0">
    <property type="entry name" value="ABC TRANSPORTER PERMEASE PROTEIN MJ0413-RELATED"/>
    <property type="match status" value="1"/>
</dbReference>
<dbReference type="CDD" id="cd06261">
    <property type="entry name" value="TM_PBP2"/>
    <property type="match status" value="1"/>
</dbReference>
<comment type="subcellular location">
    <subcellularLocation>
        <location evidence="1 7">Cell membrane</location>
        <topology evidence="1 7">Multi-pass membrane protein</topology>
    </subcellularLocation>
</comment>
<dbReference type="GO" id="GO:0055085">
    <property type="term" value="P:transmembrane transport"/>
    <property type="evidence" value="ECO:0007669"/>
    <property type="project" value="InterPro"/>
</dbReference>
<dbReference type="Proteomes" id="UP000256599">
    <property type="component" value="Unassembled WGS sequence"/>
</dbReference>
<dbReference type="InterPro" id="IPR000515">
    <property type="entry name" value="MetI-like"/>
</dbReference>
<evidence type="ECO:0000256" key="3">
    <source>
        <dbReference type="ARBA" id="ARBA00022475"/>
    </source>
</evidence>
<evidence type="ECO:0000313" key="9">
    <source>
        <dbReference type="EMBL" id="RDU60337.1"/>
    </source>
</evidence>
<evidence type="ECO:0000256" key="4">
    <source>
        <dbReference type="ARBA" id="ARBA00022692"/>
    </source>
</evidence>
<accession>A0A3D8I5E3</accession>
<gene>
    <name evidence="9" type="ORF">CQA63_03755</name>
</gene>
<evidence type="ECO:0000256" key="2">
    <source>
        <dbReference type="ARBA" id="ARBA00022448"/>
    </source>
</evidence>
<keyword evidence="4 7" id="KW-0812">Transmembrane</keyword>
<keyword evidence="3" id="KW-1003">Cell membrane</keyword>
<dbReference type="AlphaFoldDB" id="A0A3D8I5E3"/>
<keyword evidence="10" id="KW-1185">Reference proteome</keyword>
<dbReference type="OrthoDB" id="5322475at2"/>
<reference evidence="9 10" key="1">
    <citation type="submission" date="2018-04" db="EMBL/GenBank/DDBJ databases">
        <title>Novel Campyloabacter and Helicobacter Species and Strains.</title>
        <authorList>
            <person name="Mannion A.J."/>
            <person name="Shen Z."/>
            <person name="Fox J.G."/>
        </authorList>
    </citation>
    <scope>NUCLEOTIDE SEQUENCE [LARGE SCALE GENOMIC DNA]</scope>
    <source>
        <strain evidence="9 10">MIT 98-6070</strain>
    </source>
</reference>
<proteinExistence type="inferred from homology"/>
<dbReference type="PROSITE" id="PS50928">
    <property type="entry name" value="ABC_TM1"/>
    <property type="match status" value="1"/>
</dbReference>
<dbReference type="Gene3D" id="1.10.3720.10">
    <property type="entry name" value="MetI-like"/>
    <property type="match status" value="1"/>
</dbReference>
<comment type="similarity">
    <text evidence="7">Belongs to the binding-protein-dependent transport system permease family.</text>
</comment>
<evidence type="ECO:0000256" key="1">
    <source>
        <dbReference type="ARBA" id="ARBA00004651"/>
    </source>
</evidence>
<comment type="caution">
    <text evidence="9">The sequence shown here is derived from an EMBL/GenBank/DDBJ whole genome shotgun (WGS) entry which is preliminary data.</text>
</comment>
<dbReference type="RefSeq" id="WP_104699584.1">
    <property type="nucleotide sequence ID" value="NZ_FZPP01000007.1"/>
</dbReference>
<evidence type="ECO:0000256" key="6">
    <source>
        <dbReference type="ARBA" id="ARBA00023136"/>
    </source>
</evidence>
<evidence type="ECO:0000259" key="8">
    <source>
        <dbReference type="PROSITE" id="PS50928"/>
    </source>
</evidence>
<sequence length="255" mass="27895">MKALFPRFVSLILLVCFLLYWEFLSGVRQSYELGGAIPPLSVVWECFLELSSSGVLQSAIALSLSRFIVGLSVGSCMGIIVGLILGRFVRLELALEPFIQLLRPISPIAWLPIIVFFFGIGELGCIFVIVYAVFFPVLLLSISGVRNIDKALLAMAHNFGAKEGLIFVKIILPGAFVYIASGLKLAASIAWIHLVAGEMLGIQSGLGYLIIDGRNLIRTDMIILSMFFIGILGFGIHLIFSFLEKLILKRLGEGV</sequence>
<feature type="transmembrane region" description="Helical" evidence="7">
    <location>
        <begin position="189"/>
        <end position="211"/>
    </location>
</feature>
<feature type="domain" description="ABC transmembrane type-1" evidence="8">
    <location>
        <begin position="56"/>
        <end position="240"/>
    </location>
</feature>